<dbReference type="GO" id="GO:0022857">
    <property type="term" value="F:transmembrane transporter activity"/>
    <property type="evidence" value="ECO:0007669"/>
    <property type="project" value="InterPro"/>
</dbReference>
<evidence type="ECO:0000256" key="5">
    <source>
        <dbReference type="ARBA" id="ARBA00023136"/>
    </source>
</evidence>
<reference evidence="9" key="1">
    <citation type="submission" date="2022-11" db="UniProtKB">
        <authorList>
            <consortium name="EnsemblMetazoa"/>
        </authorList>
    </citation>
    <scope>IDENTIFICATION</scope>
</reference>
<feature type="transmembrane region" description="Helical" evidence="7">
    <location>
        <begin position="259"/>
        <end position="277"/>
    </location>
</feature>
<sequence>MTDRSQSEESNLNAHPIAPNGNAHVTGNNQWQETSLEVTPTDPSNPAAAIDGGSAASDGGSAASDGGSAASDGGSAASDGGSAAAPRSKFTLHQKITFLSAALTSFSTWTSYSVIAVFFPTEAEAKGMSKTVVGLVFSAFFIASAIGAPIWGKVLPHAGARFVFLAGAFVTGGCNILLGFVVDMPTLATFTGFTFAMRILEGLGSSACNTAVTAILAYTFPDNVGVATSLIETLAGMSFAIGPVVGGLFFNVGGFKLPFFVLGGFVWACVAVNYFLMPKIGRTQEETGNMIPVLKLPAVWVVLLAFSFCSMTFSGMDPVLALRLKQLGYNVTGTSLVFTGWGAAYGFTAVLWGYIADKKGTPRIMMMFGIFVAGIGFFLIGPAPFLNIPPSMALIGVALPFTSAMMAMVSVPTMLDILNTTKWYGIPFNLGLNGVVSGLWFAAFSLGAVLGPVTSSALTDYYGFDYATTVFACGYLVVVLLMCFFGVWEFRCGKGRRLPKHRLVVEATEEEKVTLLSKEA</sequence>
<feature type="transmembrane region" description="Helical" evidence="7">
    <location>
        <begin position="202"/>
        <end position="221"/>
    </location>
</feature>
<dbReference type="InterPro" id="IPR036259">
    <property type="entry name" value="MFS_trans_sf"/>
</dbReference>
<feature type="transmembrane region" description="Helical" evidence="7">
    <location>
        <begin position="466"/>
        <end position="488"/>
    </location>
</feature>
<evidence type="ECO:0000259" key="8">
    <source>
        <dbReference type="PROSITE" id="PS50850"/>
    </source>
</evidence>
<evidence type="ECO:0000256" key="3">
    <source>
        <dbReference type="ARBA" id="ARBA00022692"/>
    </source>
</evidence>
<feature type="transmembrane region" description="Helical" evidence="7">
    <location>
        <begin position="392"/>
        <end position="418"/>
    </location>
</feature>
<dbReference type="InterPro" id="IPR020846">
    <property type="entry name" value="MFS_dom"/>
</dbReference>
<dbReference type="GO" id="GO:0016020">
    <property type="term" value="C:membrane"/>
    <property type="evidence" value="ECO:0007669"/>
    <property type="project" value="UniProtKB-SubCell"/>
</dbReference>
<keyword evidence="4 7" id="KW-1133">Transmembrane helix</keyword>
<feature type="transmembrane region" description="Helical" evidence="7">
    <location>
        <begin position="336"/>
        <end position="355"/>
    </location>
</feature>
<feature type="transmembrane region" description="Helical" evidence="7">
    <location>
        <begin position="430"/>
        <end position="454"/>
    </location>
</feature>
<proteinExistence type="predicted"/>
<organism evidence="9 10">
    <name type="scientific">Patiria miniata</name>
    <name type="common">Bat star</name>
    <name type="synonym">Asterina miniata</name>
    <dbReference type="NCBI Taxonomy" id="46514"/>
    <lineage>
        <taxon>Eukaryota</taxon>
        <taxon>Metazoa</taxon>
        <taxon>Echinodermata</taxon>
        <taxon>Eleutherozoa</taxon>
        <taxon>Asterozoa</taxon>
        <taxon>Asteroidea</taxon>
        <taxon>Valvatacea</taxon>
        <taxon>Valvatida</taxon>
        <taxon>Asterinidae</taxon>
        <taxon>Patiria</taxon>
    </lineage>
</organism>
<evidence type="ECO:0000256" key="6">
    <source>
        <dbReference type="SAM" id="MobiDB-lite"/>
    </source>
</evidence>
<dbReference type="Gene3D" id="1.20.1250.20">
    <property type="entry name" value="MFS general substrate transporter like domains"/>
    <property type="match status" value="2"/>
</dbReference>
<evidence type="ECO:0000256" key="4">
    <source>
        <dbReference type="ARBA" id="ARBA00022989"/>
    </source>
</evidence>
<feature type="transmembrane region" description="Helical" evidence="7">
    <location>
        <begin position="131"/>
        <end position="150"/>
    </location>
</feature>
<feature type="compositionally biased region" description="Polar residues" evidence="6">
    <location>
        <begin position="23"/>
        <end position="44"/>
    </location>
</feature>
<dbReference type="PROSITE" id="PS50850">
    <property type="entry name" value="MFS"/>
    <property type="match status" value="1"/>
</dbReference>
<dbReference type="SUPFAM" id="SSF103473">
    <property type="entry name" value="MFS general substrate transporter"/>
    <property type="match status" value="1"/>
</dbReference>
<dbReference type="EnsemblMetazoa" id="XM_038196137.1">
    <property type="protein sequence ID" value="XP_038052065.1"/>
    <property type="gene ID" value="LOC119724859"/>
</dbReference>
<evidence type="ECO:0000256" key="7">
    <source>
        <dbReference type="SAM" id="Phobius"/>
    </source>
</evidence>
<evidence type="ECO:0000313" key="10">
    <source>
        <dbReference type="Proteomes" id="UP000887568"/>
    </source>
</evidence>
<comment type="subcellular location">
    <subcellularLocation>
        <location evidence="1">Membrane</location>
        <topology evidence="1">Multi-pass membrane protein</topology>
    </subcellularLocation>
</comment>
<dbReference type="PANTHER" id="PTHR23506:SF26">
    <property type="entry name" value="MFS-TYPE TRANSPORTER SLC18B1"/>
    <property type="match status" value="1"/>
</dbReference>
<feature type="transmembrane region" description="Helical" evidence="7">
    <location>
        <begin position="367"/>
        <end position="386"/>
    </location>
</feature>
<feature type="transmembrane region" description="Helical" evidence="7">
    <location>
        <begin position="298"/>
        <end position="316"/>
    </location>
</feature>
<dbReference type="Proteomes" id="UP000887568">
    <property type="component" value="Unplaced"/>
</dbReference>
<dbReference type="PANTHER" id="PTHR23506">
    <property type="entry name" value="GH10249P"/>
    <property type="match status" value="1"/>
</dbReference>
<feature type="region of interest" description="Disordered" evidence="6">
    <location>
        <begin position="1"/>
        <end position="80"/>
    </location>
</feature>
<evidence type="ECO:0000256" key="1">
    <source>
        <dbReference type="ARBA" id="ARBA00004141"/>
    </source>
</evidence>
<protein>
    <recommendedName>
        <fullName evidence="8">Major facilitator superfamily (MFS) profile domain-containing protein</fullName>
    </recommendedName>
</protein>
<dbReference type="OrthoDB" id="497880at2759"/>
<dbReference type="GeneID" id="119724859"/>
<dbReference type="InterPro" id="IPR011701">
    <property type="entry name" value="MFS"/>
</dbReference>
<keyword evidence="3 7" id="KW-0812">Transmembrane</keyword>
<dbReference type="OMA" id="NYACYSI"/>
<feature type="transmembrane region" description="Helical" evidence="7">
    <location>
        <begin position="162"/>
        <end position="182"/>
    </location>
</feature>
<feature type="domain" description="Major facilitator superfamily (MFS) profile" evidence="8">
    <location>
        <begin position="97"/>
        <end position="491"/>
    </location>
</feature>
<feature type="compositionally biased region" description="Low complexity" evidence="6">
    <location>
        <begin position="47"/>
        <end position="80"/>
    </location>
</feature>
<feature type="transmembrane region" description="Helical" evidence="7">
    <location>
        <begin position="96"/>
        <end position="119"/>
    </location>
</feature>
<dbReference type="AlphaFoldDB" id="A0A913ZLT7"/>
<evidence type="ECO:0000256" key="2">
    <source>
        <dbReference type="ARBA" id="ARBA00022448"/>
    </source>
</evidence>
<keyword evidence="5 7" id="KW-0472">Membrane</keyword>
<keyword evidence="2" id="KW-0813">Transport</keyword>
<keyword evidence="10" id="KW-1185">Reference proteome</keyword>
<evidence type="ECO:0000313" key="9">
    <source>
        <dbReference type="EnsemblMetazoa" id="XP_038052065.1"/>
    </source>
</evidence>
<feature type="transmembrane region" description="Helical" evidence="7">
    <location>
        <begin position="233"/>
        <end position="253"/>
    </location>
</feature>
<dbReference type="Pfam" id="PF07690">
    <property type="entry name" value="MFS_1"/>
    <property type="match status" value="1"/>
</dbReference>
<accession>A0A913ZLT7</accession>
<name>A0A913ZLT7_PATMI</name>
<dbReference type="InterPro" id="IPR050930">
    <property type="entry name" value="MFS_Vesicular_Transporter"/>
</dbReference>
<dbReference type="RefSeq" id="XP_038052065.1">
    <property type="nucleotide sequence ID" value="XM_038196137.1"/>
</dbReference>